<comment type="subcellular location">
    <subcellularLocation>
        <location evidence="1">Nucleus</location>
    </subcellularLocation>
</comment>
<dbReference type="Proteomes" id="UP000472262">
    <property type="component" value="Unassembled WGS sequence"/>
</dbReference>
<evidence type="ECO:0000256" key="1">
    <source>
        <dbReference type="ARBA" id="ARBA00004123"/>
    </source>
</evidence>
<dbReference type="AlphaFoldDB" id="A0A672JVW1"/>
<dbReference type="Ensembl" id="ENSSGRT00000001916.1">
    <property type="protein sequence ID" value="ENSSGRP00000001771.1"/>
    <property type="gene ID" value="ENSSGRG00000001013.1"/>
</dbReference>
<evidence type="ECO:0000256" key="4">
    <source>
        <dbReference type="SAM" id="MobiDB-lite"/>
    </source>
</evidence>
<dbReference type="PANTHER" id="PTHR12940:SF0">
    <property type="entry name" value="SPLICING FACTOR ESS-2 HOMOLOG"/>
    <property type="match status" value="1"/>
</dbReference>
<keyword evidence="3" id="KW-0539">Nucleus</keyword>
<accession>A0A672JVW1</accession>
<reference evidence="5" key="1">
    <citation type="submission" date="2025-08" db="UniProtKB">
        <authorList>
            <consortium name="Ensembl"/>
        </authorList>
    </citation>
    <scope>IDENTIFICATION</scope>
</reference>
<reference evidence="5" key="2">
    <citation type="submission" date="2025-09" db="UniProtKB">
        <authorList>
            <consortium name="Ensembl"/>
        </authorList>
    </citation>
    <scope>IDENTIFICATION</scope>
</reference>
<evidence type="ECO:0000256" key="3">
    <source>
        <dbReference type="ARBA" id="ARBA00023242"/>
    </source>
</evidence>
<feature type="region of interest" description="Disordered" evidence="4">
    <location>
        <begin position="113"/>
        <end position="152"/>
    </location>
</feature>
<comment type="similarity">
    <text evidence="2">Belongs to the ESS2 family.</text>
</comment>
<feature type="compositionally biased region" description="Basic and acidic residues" evidence="4">
    <location>
        <begin position="133"/>
        <end position="150"/>
    </location>
</feature>
<evidence type="ECO:0000313" key="5">
    <source>
        <dbReference type="Ensembl" id="ENSSGRP00000001771.1"/>
    </source>
</evidence>
<keyword evidence="6" id="KW-1185">Reference proteome</keyword>
<protein>
    <submittedName>
        <fullName evidence="5">Ess-2 splicing factor homolog</fullName>
    </submittedName>
</protein>
<evidence type="ECO:0000313" key="6">
    <source>
        <dbReference type="Proteomes" id="UP000472262"/>
    </source>
</evidence>
<sequence length="290" mass="33230">MCPVSDISYCSGLILKGIFNQKNEHLQWILCSEWGVVRMRVQTADKNLTIILKGTYEDEYIESLEKIIQRDFFQDVSKLQAQKDYLEVEESGDLEQMREIAIKYGVYTTPSTFETPDGGSASPSCSQSKHRATKEDGKEGEKAEEKDLPSLDRFLAKSTSEDNASFEQIMELVEDKDKLRHAWLYEAENEYNERHEQNLALPSTEKQALECTKTGVETWQYKAKNAVMYYPEGEKDDTLFKMPREVLYKNTRSSGRIKGRVTTVLDERGPGLSLSAYFDSAWDFAEKVST</sequence>
<dbReference type="InParanoid" id="A0A672JVW1"/>
<name>A0A672JVW1_SINGR</name>
<dbReference type="Pfam" id="PF09751">
    <property type="entry name" value="Es2"/>
    <property type="match status" value="1"/>
</dbReference>
<proteinExistence type="inferred from homology"/>
<dbReference type="GO" id="GO:0071013">
    <property type="term" value="C:catalytic step 2 spliceosome"/>
    <property type="evidence" value="ECO:0007669"/>
    <property type="project" value="TreeGrafter"/>
</dbReference>
<evidence type="ECO:0000256" key="2">
    <source>
        <dbReference type="ARBA" id="ARBA00009072"/>
    </source>
</evidence>
<organism evidence="5 6">
    <name type="scientific">Sinocyclocheilus grahami</name>
    <name type="common">Dianchi golden-line fish</name>
    <name type="synonym">Barbus grahami</name>
    <dbReference type="NCBI Taxonomy" id="75366"/>
    <lineage>
        <taxon>Eukaryota</taxon>
        <taxon>Metazoa</taxon>
        <taxon>Chordata</taxon>
        <taxon>Craniata</taxon>
        <taxon>Vertebrata</taxon>
        <taxon>Euteleostomi</taxon>
        <taxon>Actinopterygii</taxon>
        <taxon>Neopterygii</taxon>
        <taxon>Teleostei</taxon>
        <taxon>Ostariophysi</taxon>
        <taxon>Cypriniformes</taxon>
        <taxon>Cyprinidae</taxon>
        <taxon>Cyprininae</taxon>
        <taxon>Sinocyclocheilus</taxon>
    </lineage>
</organism>
<dbReference type="PANTHER" id="PTHR12940">
    <property type="entry name" value="ES-2 PROTEIN - RELATED"/>
    <property type="match status" value="1"/>
</dbReference>
<dbReference type="InterPro" id="IPR019148">
    <property type="entry name" value="Nuclear_protein_DGCR14_ESS-2"/>
</dbReference>